<dbReference type="PROSITE" id="PS51194">
    <property type="entry name" value="HELICASE_CTER"/>
    <property type="match status" value="1"/>
</dbReference>
<keyword evidence="3" id="KW-0347">Helicase</keyword>
<evidence type="ECO:0000313" key="3">
    <source>
        <dbReference type="EMBL" id="WWM69461.1"/>
    </source>
</evidence>
<name>A0ABZ2FX94_9SPHN</name>
<evidence type="ECO:0000259" key="2">
    <source>
        <dbReference type="PROSITE" id="PS51194"/>
    </source>
</evidence>
<feature type="region of interest" description="Disordered" evidence="1">
    <location>
        <begin position="94"/>
        <end position="125"/>
    </location>
</feature>
<gene>
    <name evidence="3" type="ORF">V6R86_01790</name>
</gene>
<dbReference type="Pfam" id="PF00271">
    <property type="entry name" value="Helicase_C"/>
    <property type="match status" value="1"/>
</dbReference>
<evidence type="ECO:0000313" key="4">
    <source>
        <dbReference type="Proteomes" id="UP001382935"/>
    </source>
</evidence>
<accession>A0ABZ2FX94</accession>
<dbReference type="Proteomes" id="UP001382935">
    <property type="component" value="Chromosome"/>
</dbReference>
<dbReference type="InterPro" id="IPR001650">
    <property type="entry name" value="Helicase_C-like"/>
</dbReference>
<dbReference type="RefSeq" id="WP_338501526.1">
    <property type="nucleotide sequence ID" value="NZ_CP145607.1"/>
</dbReference>
<dbReference type="GO" id="GO:0004386">
    <property type="term" value="F:helicase activity"/>
    <property type="evidence" value="ECO:0007669"/>
    <property type="project" value="UniProtKB-KW"/>
</dbReference>
<sequence length="1149" mass="127466">MSGNYFGIPEELGSAAAVREFVVNWLRRELVGPAPGHPMMQWDGQRPELIGEEVLRPQDPPRYRYGAGILFPRGVTYSGSLDPGEGTAALEQAEPIDSDRGDNEDDGQATSSAPTDDRSEESDQDVEPAFVFLPSTMGISFLVETEGDLEVEVEWATYEGVTLRGYSTNSRSEEGQTLWFRRPTRRTLELDRESLLTVQQQRKTLVEESGKATLVLHVMSRHWSTSPTTRLVTITLMNASESEPRNEACFFQCGFQVRPLRGSRILPYAERSEELSDAEELSLRLLYRHRPIYAVGHGCAADWETAEEGEVNAVRTEVMPVHEQAPILPRDQIAGVDLSMGRLAEGTVDQIVASCTSLAAAYAAWIDERRDELQSDPSLSAALQQVASQHLDNCLACLERMKDGIAILNSDADALDAFKLMNRAMVEQRAHYALSSEAELRRGWIEATGGYAPERTYSAPEYPYSTAWRPFQLAFVLMNLAPFTEPKGAARDLVDVIWFPTGGGKTEAYLGLAAFSILHRRLVDPANAGTTVLMRYTLRLLTTQQFQRAASLICALELIRRKDPESFGTEPITIGLWLGSGVTPNRNKEAVSDLAKLGQGEGDNRFIVLSCPWCGIDMGPREFGRKTRVFGYEPQANPAQVRFRCEDPGCDFNSHAGLPLEVVDERIYASPPTMIIGTVDKFAMMPWQPDARKIFGLDADKQVTPPDLVIQDELHLIAGPLGSMVGHYETVIDELCTGRIDGRRVGPKVIASTATIARAVEQVKSLYNRPAVLFPPQGLRAGESYFAQERKDVCGRLYVGVLGSALSSHVVAQIRTVSALLQAPALLAKPACEPVSDAFRDPYWTLMCYFNSLRELGRAATLIQADIREYLNAVWDRIGLRADLLGDGAKSLRRFINRDEELTSRLRSSEIPGTLQKLFTGLPSPATVDMCLATNMIQVGLDVPRLSVMTIVGQPKTASEYIQASSRVGRDKNKPGLVVTNYNPFKPRDRSHFESFRSYHENVYRHVEPTSVTPFAVPVSERAIHALAVTLARYRVPELLQSPQAGISPSTREMIRDVIGTRAAAVSPEDARVALEKLDDFLDLWDRWRPQSYGDFIGSSENEPLLWPAGKSPPDEEWKYTKPTMASMRNVDAESEAVLIREYRTGAVS</sequence>
<keyword evidence="3" id="KW-0378">Hydrolase</keyword>
<dbReference type="Gene3D" id="3.40.50.300">
    <property type="entry name" value="P-loop containing nucleotide triphosphate hydrolases"/>
    <property type="match status" value="1"/>
</dbReference>
<feature type="domain" description="Helicase C-terminal" evidence="2">
    <location>
        <begin position="838"/>
        <end position="1018"/>
    </location>
</feature>
<protein>
    <submittedName>
        <fullName evidence="3">Helicase-related protein</fullName>
    </submittedName>
</protein>
<keyword evidence="4" id="KW-1185">Reference proteome</keyword>
<dbReference type="InterPro" id="IPR027417">
    <property type="entry name" value="P-loop_NTPase"/>
</dbReference>
<dbReference type="SMART" id="SM00490">
    <property type="entry name" value="HELICc"/>
    <property type="match status" value="1"/>
</dbReference>
<reference evidence="3 4" key="1">
    <citation type="submission" date="2024-02" db="EMBL/GenBank/DDBJ databases">
        <title>Full genome sequence of Sphingomonas kaistensis.</title>
        <authorList>
            <person name="Poletto B.L."/>
            <person name="Silva G."/>
            <person name="Galante D."/>
            <person name="Campos K.R."/>
            <person name="Santos M.B.N."/>
            <person name="Sacchi C.T."/>
        </authorList>
    </citation>
    <scope>NUCLEOTIDE SEQUENCE [LARGE SCALE GENOMIC DNA]</scope>
    <source>
        <strain evidence="3 4">MA4R</strain>
    </source>
</reference>
<proteinExistence type="predicted"/>
<evidence type="ECO:0000256" key="1">
    <source>
        <dbReference type="SAM" id="MobiDB-lite"/>
    </source>
</evidence>
<dbReference type="CDD" id="cd18785">
    <property type="entry name" value="SF2_C"/>
    <property type="match status" value="1"/>
</dbReference>
<keyword evidence="3" id="KW-0067">ATP-binding</keyword>
<keyword evidence="3" id="KW-0547">Nucleotide-binding</keyword>
<dbReference type="EMBL" id="CP145607">
    <property type="protein sequence ID" value="WWM69461.1"/>
    <property type="molecule type" value="Genomic_DNA"/>
</dbReference>
<dbReference type="SUPFAM" id="SSF52540">
    <property type="entry name" value="P-loop containing nucleoside triphosphate hydrolases"/>
    <property type="match status" value="2"/>
</dbReference>
<organism evidence="3 4">
    <name type="scientific">Sphingomonas kaistensis</name>
    <dbReference type="NCBI Taxonomy" id="298708"/>
    <lineage>
        <taxon>Bacteria</taxon>
        <taxon>Pseudomonadati</taxon>
        <taxon>Pseudomonadota</taxon>
        <taxon>Alphaproteobacteria</taxon>
        <taxon>Sphingomonadales</taxon>
        <taxon>Sphingomonadaceae</taxon>
        <taxon>Sphingomonas</taxon>
    </lineage>
</organism>